<dbReference type="Gene3D" id="3.40.190.10">
    <property type="entry name" value="Periplasmic binding protein-like II"/>
    <property type="match status" value="1"/>
</dbReference>
<evidence type="ECO:0000313" key="3">
    <source>
        <dbReference type="Proteomes" id="UP000028542"/>
    </source>
</evidence>
<dbReference type="Pfam" id="PF04069">
    <property type="entry name" value="OpuAC"/>
    <property type="match status" value="1"/>
</dbReference>
<sequence length="301" mass="34352">MKNLKKYCKKFSLLLLFIFVVSMVGCSSKSKTIKIATKPMTEQFILGEMLALLIEDNTDLEAEITKGVGGGTSNIHPAIVKGDFDLYPEYTGTGWSFVLKEERIPDDETLYKELTEKYESQYNLKWVGLYGFNNTFGLVIRKDIAEKYNVKTYSDLAAYSPELIFGAEYDFYEREDGYDALCSTYGLKFKKALDMDIGLKYEAINSKEIDVMNIFTTDGQLASSDIVVLKDDKNFYQTYYCGTVIREEVLEKYPELKAVLTKMENILTDKEMAELNHKVDGNGLDEREVAKEFLINKGLLK</sequence>
<keyword evidence="3" id="KW-1185">Reference proteome</keyword>
<dbReference type="Gene3D" id="3.40.190.120">
    <property type="entry name" value="Osmoprotection protein (prox), domain 2"/>
    <property type="match status" value="1"/>
</dbReference>
<dbReference type="EMBL" id="JPMD01000008">
    <property type="protein sequence ID" value="KEZ87748.1"/>
    <property type="molecule type" value="Genomic_DNA"/>
</dbReference>
<organism evidence="2 3">
    <name type="scientific">Clostridium sulfidigenes</name>
    <dbReference type="NCBI Taxonomy" id="318464"/>
    <lineage>
        <taxon>Bacteria</taxon>
        <taxon>Bacillati</taxon>
        <taxon>Bacillota</taxon>
        <taxon>Clostridia</taxon>
        <taxon>Eubacteriales</taxon>
        <taxon>Clostridiaceae</taxon>
        <taxon>Clostridium</taxon>
    </lineage>
</organism>
<reference evidence="2 3" key="1">
    <citation type="submission" date="2014-07" db="EMBL/GenBank/DDBJ databases">
        <title>Draft genome of Clostridium sulfidigenes 113A isolated from sediments associated with methane hydrate from Krishna Godavari basin.</title>
        <authorList>
            <person name="Honkalas V.S."/>
            <person name="Dabir A.P."/>
            <person name="Arora P."/>
            <person name="Dhakephalkar P.K."/>
        </authorList>
    </citation>
    <scope>NUCLEOTIDE SEQUENCE [LARGE SCALE GENOMIC DNA]</scope>
    <source>
        <strain evidence="2 3">113A</strain>
    </source>
</reference>
<protein>
    <submittedName>
        <fullName evidence="2">Glycine/betaine ABC transporter substrate-binding protein</fullName>
    </submittedName>
</protein>
<name>A0A084JFL4_9CLOT</name>
<accession>A0A084JFL4</accession>
<dbReference type="RefSeq" id="WP_035130700.1">
    <property type="nucleotide sequence ID" value="NZ_JPMD01000008.1"/>
</dbReference>
<dbReference type="STRING" id="318464.IO99_04375"/>
<dbReference type="eggNOG" id="COG1732">
    <property type="taxonomic scope" value="Bacteria"/>
</dbReference>
<dbReference type="GO" id="GO:0043190">
    <property type="term" value="C:ATP-binding cassette (ABC) transporter complex"/>
    <property type="evidence" value="ECO:0007669"/>
    <property type="project" value="InterPro"/>
</dbReference>
<gene>
    <name evidence="2" type="ORF">IO99_04375</name>
</gene>
<dbReference type="SUPFAM" id="SSF53850">
    <property type="entry name" value="Periplasmic binding protein-like II"/>
    <property type="match status" value="1"/>
</dbReference>
<dbReference type="PROSITE" id="PS51257">
    <property type="entry name" value="PROKAR_LIPOPROTEIN"/>
    <property type="match status" value="1"/>
</dbReference>
<dbReference type="CDD" id="cd13612">
    <property type="entry name" value="PBP2_ProWX"/>
    <property type="match status" value="1"/>
</dbReference>
<dbReference type="AlphaFoldDB" id="A0A084JFL4"/>
<feature type="domain" description="ABC-type glycine betaine transport system substrate-binding" evidence="1">
    <location>
        <begin position="31"/>
        <end position="295"/>
    </location>
</feature>
<proteinExistence type="predicted"/>
<dbReference type="InterPro" id="IPR007210">
    <property type="entry name" value="ABC_Gly_betaine_transp_sub-bd"/>
</dbReference>
<evidence type="ECO:0000259" key="1">
    <source>
        <dbReference type="Pfam" id="PF04069"/>
    </source>
</evidence>
<dbReference type="GO" id="GO:0022857">
    <property type="term" value="F:transmembrane transporter activity"/>
    <property type="evidence" value="ECO:0007669"/>
    <property type="project" value="InterPro"/>
</dbReference>
<evidence type="ECO:0000313" key="2">
    <source>
        <dbReference type="EMBL" id="KEZ87748.1"/>
    </source>
</evidence>
<comment type="caution">
    <text evidence="2">The sequence shown here is derived from an EMBL/GenBank/DDBJ whole genome shotgun (WGS) entry which is preliminary data.</text>
</comment>
<dbReference type="Proteomes" id="UP000028542">
    <property type="component" value="Unassembled WGS sequence"/>
</dbReference>